<dbReference type="AlphaFoldDB" id="A0A6S6LY45"/>
<reference evidence="2 3" key="1">
    <citation type="submission" date="2020-06" db="EMBL/GenBank/DDBJ databases">
        <title>Interaction of electrochemicaly active bacteria, Geobacter bremensis R4 on different carbon anode.</title>
        <authorList>
            <person name="Meng L."/>
            <person name="Yoshida N."/>
        </authorList>
    </citation>
    <scope>NUCLEOTIDE SEQUENCE [LARGE SCALE GENOMIC DNA]</scope>
    <source>
        <strain evidence="2 3">R4</strain>
    </source>
</reference>
<accession>A0A6S6LY45</accession>
<dbReference type="EMBL" id="AP023213">
    <property type="protein sequence ID" value="BCG46533.1"/>
    <property type="molecule type" value="Genomic_DNA"/>
</dbReference>
<protein>
    <submittedName>
        <fullName evidence="2">Uncharacterized protein</fullName>
    </submittedName>
</protein>
<proteinExistence type="predicted"/>
<evidence type="ECO:0000256" key="1">
    <source>
        <dbReference type="SAM" id="MobiDB-lite"/>
    </source>
</evidence>
<keyword evidence="3" id="KW-1185">Reference proteome</keyword>
<name>A0A6S6LY45_9BACT</name>
<feature type="compositionally biased region" description="Basic and acidic residues" evidence="1">
    <location>
        <begin position="60"/>
        <end position="87"/>
    </location>
</feature>
<dbReference type="RefSeq" id="WP_085813295.1">
    <property type="nucleotide sequence ID" value="NZ_AP023213.1"/>
</dbReference>
<organism evidence="2 3">
    <name type="scientific">Citrifermentans bremense</name>
    <dbReference type="NCBI Taxonomy" id="60035"/>
    <lineage>
        <taxon>Bacteria</taxon>
        <taxon>Pseudomonadati</taxon>
        <taxon>Thermodesulfobacteriota</taxon>
        <taxon>Desulfuromonadia</taxon>
        <taxon>Geobacterales</taxon>
        <taxon>Geobacteraceae</taxon>
        <taxon>Citrifermentans</taxon>
    </lineage>
</organism>
<dbReference type="KEGG" id="gbn:GEOBRER4_12830"/>
<evidence type="ECO:0000313" key="2">
    <source>
        <dbReference type="EMBL" id="BCG46533.1"/>
    </source>
</evidence>
<dbReference type="Proteomes" id="UP000515472">
    <property type="component" value="Chromosome"/>
</dbReference>
<dbReference type="NCBIfam" id="NF045719">
    <property type="entry name" value="GSU3473_fam"/>
    <property type="match status" value="1"/>
</dbReference>
<sequence>MLIQVAYEDEKYDYVKDFMLDKLIETGAISKFRRSSGWVRVGVDPIRKRTTRSKAMEPVSRSEAETRSETEIRSESYTGIERRAANA</sequence>
<feature type="region of interest" description="Disordered" evidence="1">
    <location>
        <begin position="49"/>
        <end position="87"/>
    </location>
</feature>
<gene>
    <name evidence="2" type="ORF">GEOBRER4_n1333</name>
</gene>
<evidence type="ECO:0000313" key="3">
    <source>
        <dbReference type="Proteomes" id="UP000515472"/>
    </source>
</evidence>
<dbReference type="InterPro" id="IPR054686">
    <property type="entry name" value="GSU3473-like"/>
</dbReference>